<dbReference type="Pfam" id="PF01022">
    <property type="entry name" value="HTH_5"/>
    <property type="match status" value="1"/>
</dbReference>
<gene>
    <name evidence="2" type="primary">nagR</name>
    <name evidence="2" type="ORF">DTL3_1095</name>
</gene>
<dbReference type="KEGG" id="dtn:DTL3_1095"/>
<organism evidence="2 3">
    <name type="scientific">Defluviitoga tunisiensis</name>
    <dbReference type="NCBI Taxonomy" id="1006576"/>
    <lineage>
        <taxon>Bacteria</taxon>
        <taxon>Thermotogati</taxon>
        <taxon>Thermotogota</taxon>
        <taxon>Thermotogae</taxon>
        <taxon>Petrotogales</taxon>
        <taxon>Petrotogaceae</taxon>
        <taxon>Defluviitoga</taxon>
    </lineage>
</organism>
<protein>
    <submittedName>
        <fullName evidence="2">ROK family transcriptional regulator</fullName>
    </submittedName>
</protein>
<evidence type="ECO:0000313" key="3">
    <source>
        <dbReference type="Proteomes" id="UP000032809"/>
    </source>
</evidence>
<dbReference type="InterPro" id="IPR036390">
    <property type="entry name" value="WH_DNA-bd_sf"/>
</dbReference>
<dbReference type="Proteomes" id="UP000032809">
    <property type="component" value="Chromosome I"/>
</dbReference>
<name>A0A0C7P3D7_DEFTU</name>
<sequence>MQENLFSITKYLWSHKKATINQISEDLTLDKSTVSRHIRKLKQSNIVVTEGSLKPGSHGGRKTNVYSFNYDIFQVLGLEIEQNGIEGVITNFNGDIIDKFVIHQKINKSNLTELIINIVEDKKNFNLYAIGISLPGIIDPIKGKIVFSQALGIENYLLVKELSNKISLPILIDNDSNIGAAYYNSKLKNTARNILYIYTSIPYELKDLVGVGIGIIIDNHLYHGSNNCSGEYEFKFNLVKDKKYETDYFNFLKNFDEEEVFEAVKSFLDNLSEKIGLLGSILDPDTIIYDGNIRFLPELALSYLLEETRKKIFMKDKRKIKFLKESKDESVNAVGAAINFITKTFEEERYLKKFFKKLQTV</sequence>
<dbReference type="STRING" id="1006576.DTL3_1095"/>
<dbReference type="PANTHER" id="PTHR18964">
    <property type="entry name" value="ROK (REPRESSOR, ORF, KINASE) FAMILY"/>
    <property type="match status" value="1"/>
</dbReference>
<dbReference type="SUPFAM" id="SSF53067">
    <property type="entry name" value="Actin-like ATPase domain"/>
    <property type="match status" value="1"/>
</dbReference>
<dbReference type="Pfam" id="PF00480">
    <property type="entry name" value="ROK"/>
    <property type="match status" value="1"/>
</dbReference>
<dbReference type="InterPro" id="IPR000600">
    <property type="entry name" value="ROK"/>
</dbReference>
<reference evidence="3" key="1">
    <citation type="submission" date="2014-11" db="EMBL/GenBank/DDBJ databases">
        <authorList>
            <person name="Wibberg D."/>
        </authorList>
    </citation>
    <scope>NUCLEOTIDE SEQUENCE [LARGE SCALE GENOMIC DNA]</scope>
    <source>
        <strain evidence="3">L3</strain>
    </source>
</reference>
<evidence type="ECO:0000259" key="1">
    <source>
        <dbReference type="Pfam" id="PF01022"/>
    </source>
</evidence>
<dbReference type="GO" id="GO:0003700">
    <property type="term" value="F:DNA-binding transcription factor activity"/>
    <property type="evidence" value="ECO:0007669"/>
    <property type="project" value="InterPro"/>
</dbReference>
<dbReference type="InterPro" id="IPR011991">
    <property type="entry name" value="ArsR-like_HTH"/>
</dbReference>
<evidence type="ECO:0000313" key="2">
    <source>
        <dbReference type="EMBL" id="CEP78399.1"/>
    </source>
</evidence>
<dbReference type="Gene3D" id="1.10.10.10">
    <property type="entry name" value="Winged helix-like DNA-binding domain superfamily/Winged helix DNA-binding domain"/>
    <property type="match status" value="1"/>
</dbReference>
<dbReference type="AlphaFoldDB" id="A0A0C7P3D7"/>
<dbReference type="InterPro" id="IPR001845">
    <property type="entry name" value="HTH_ArsR_DNA-bd_dom"/>
</dbReference>
<proteinExistence type="predicted"/>
<dbReference type="PANTHER" id="PTHR18964:SF110">
    <property type="entry name" value="TRANSCRIPTIONAL REGULATOR, XYLR-RELATED"/>
    <property type="match status" value="1"/>
</dbReference>
<dbReference type="OrthoDB" id="49514at2"/>
<dbReference type="RefSeq" id="WP_045087861.1">
    <property type="nucleotide sequence ID" value="NZ_LN824141.1"/>
</dbReference>
<dbReference type="HOGENOM" id="CLU_036604_13_5_0"/>
<accession>A0A0C7P3D7</accession>
<dbReference type="InterPro" id="IPR043129">
    <property type="entry name" value="ATPase_NBD"/>
</dbReference>
<dbReference type="CDD" id="cd00090">
    <property type="entry name" value="HTH_ARSR"/>
    <property type="match status" value="1"/>
</dbReference>
<dbReference type="SUPFAM" id="SSF46785">
    <property type="entry name" value="Winged helix' DNA-binding domain"/>
    <property type="match status" value="1"/>
</dbReference>
<keyword evidence="3" id="KW-1185">Reference proteome</keyword>
<feature type="domain" description="HTH arsR-type" evidence="1">
    <location>
        <begin position="10"/>
        <end position="47"/>
    </location>
</feature>
<dbReference type="InterPro" id="IPR036388">
    <property type="entry name" value="WH-like_DNA-bd_sf"/>
</dbReference>
<dbReference type="Gene3D" id="3.30.420.40">
    <property type="match status" value="3"/>
</dbReference>
<dbReference type="EMBL" id="LN824141">
    <property type="protein sequence ID" value="CEP78399.1"/>
    <property type="molecule type" value="Genomic_DNA"/>
</dbReference>